<keyword evidence="4" id="KW-1185">Reference proteome</keyword>
<keyword evidence="2" id="KW-0472">Membrane</keyword>
<name>A0A1V9XQV5_9ACAR</name>
<feature type="compositionally biased region" description="Polar residues" evidence="1">
    <location>
        <begin position="112"/>
        <end position="122"/>
    </location>
</feature>
<evidence type="ECO:0000256" key="1">
    <source>
        <dbReference type="SAM" id="MobiDB-lite"/>
    </source>
</evidence>
<feature type="compositionally biased region" description="Low complexity" evidence="1">
    <location>
        <begin position="102"/>
        <end position="111"/>
    </location>
</feature>
<comment type="caution">
    <text evidence="3">The sequence shown here is derived from an EMBL/GenBank/DDBJ whole genome shotgun (WGS) entry which is preliminary data.</text>
</comment>
<dbReference type="EMBL" id="MNPL01005648">
    <property type="protein sequence ID" value="OQR75875.1"/>
    <property type="molecule type" value="Genomic_DNA"/>
</dbReference>
<feature type="region of interest" description="Disordered" evidence="1">
    <location>
        <begin position="99"/>
        <end position="130"/>
    </location>
</feature>
<evidence type="ECO:0000313" key="4">
    <source>
        <dbReference type="Proteomes" id="UP000192247"/>
    </source>
</evidence>
<dbReference type="AlphaFoldDB" id="A0A1V9XQV5"/>
<dbReference type="InParanoid" id="A0A1V9XQV5"/>
<dbReference type="Proteomes" id="UP000192247">
    <property type="component" value="Unassembled WGS sequence"/>
</dbReference>
<protein>
    <submittedName>
        <fullName evidence="3">Uncharacterized protein</fullName>
    </submittedName>
</protein>
<organism evidence="3 4">
    <name type="scientific">Tropilaelaps mercedesae</name>
    <dbReference type="NCBI Taxonomy" id="418985"/>
    <lineage>
        <taxon>Eukaryota</taxon>
        <taxon>Metazoa</taxon>
        <taxon>Ecdysozoa</taxon>
        <taxon>Arthropoda</taxon>
        <taxon>Chelicerata</taxon>
        <taxon>Arachnida</taxon>
        <taxon>Acari</taxon>
        <taxon>Parasitiformes</taxon>
        <taxon>Mesostigmata</taxon>
        <taxon>Gamasina</taxon>
        <taxon>Dermanyssoidea</taxon>
        <taxon>Laelapidae</taxon>
        <taxon>Tropilaelaps</taxon>
    </lineage>
</organism>
<feature type="transmembrane region" description="Helical" evidence="2">
    <location>
        <begin position="7"/>
        <end position="28"/>
    </location>
</feature>
<reference evidence="3 4" key="1">
    <citation type="journal article" date="2017" name="Gigascience">
        <title>Draft genome of the honey bee ectoparasitic mite, Tropilaelaps mercedesae, is shaped by the parasitic life history.</title>
        <authorList>
            <person name="Dong X."/>
            <person name="Armstrong S.D."/>
            <person name="Xia D."/>
            <person name="Makepeace B.L."/>
            <person name="Darby A.C."/>
            <person name="Kadowaki T."/>
        </authorList>
    </citation>
    <scope>NUCLEOTIDE SEQUENCE [LARGE SCALE GENOMIC DNA]</scope>
    <source>
        <strain evidence="3">Wuxi-XJTLU</strain>
    </source>
</reference>
<accession>A0A1V9XQV5</accession>
<evidence type="ECO:0000313" key="3">
    <source>
        <dbReference type="EMBL" id="OQR75875.1"/>
    </source>
</evidence>
<proteinExistence type="predicted"/>
<keyword evidence="2" id="KW-0812">Transmembrane</keyword>
<sequence length="189" mass="20878">MLAAQNALAYTILAVLASMSSGFIYFLGPTDVANHFMCAVNASMSPRALQRIAANIEGIADLTKNYTGEAATLRGLLPNEIVEKMTQCESLHKSCFRDTSSEDAGSGSSESLPTHFNSANSDDNTERKSECDPDYFIPLVVRCYKEADLMYFQRLAFNDEADASVKFFRLCLEMRTFGDDESDDDSDDK</sequence>
<evidence type="ECO:0000256" key="2">
    <source>
        <dbReference type="SAM" id="Phobius"/>
    </source>
</evidence>
<keyword evidence="2" id="KW-1133">Transmembrane helix</keyword>
<gene>
    <name evidence="3" type="ORF">BIW11_08142</name>
</gene>